<feature type="compositionally biased region" description="Acidic residues" evidence="1">
    <location>
        <begin position="203"/>
        <end position="219"/>
    </location>
</feature>
<dbReference type="PANTHER" id="PTHR48258">
    <property type="entry name" value="DUF4218 DOMAIN-CONTAINING PROTEIN-RELATED"/>
    <property type="match status" value="1"/>
</dbReference>
<evidence type="ECO:0000313" key="3">
    <source>
        <dbReference type="EMBL" id="KAK9128915.1"/>
    </source>
</evidence>
<feature type="region of interest" description="Disordered" evidence="1">
    <location>
        <begin position="183"/>
        <end position="234"/>
    </location>
</feature>
<gene>
    <name evidence="3" type="ORF">Syun_017712</name>
</gene>
<accession>A0AAP0J8E3</accession>
<reference evidence="3 4" key="1">
    <citation type="submission" date="2024-01" db="EMBL/GenBank/DDBJ databases">
        <title>Genome assemblies of Stephania.</title>
        <authorList>
            <person name="Yang L."/>
        </authorList>
    </citation>
    <scope>NUCLEOTIDE SEQUENCE [LARGE SCALE GENOMIC DNA]</scope>
    <source>
        <strain evidence="3">YNDBR</strain>
        <tissue evidence="3">Leaf</tissue>
    </source>
</reference>
<name>A0AAP0J8E3_9MAGN</name>
<protein>
    <recommendedName>
        <fullName evidence="2">DUF4216 domain-containing protein</fullName>
    </recommendedName>
</protein>
<feature type="domain" description="DUF4216" evidence="2">
    <location>
        <begin position="64"/>
        <end position="140"/>
    </location>
</feature>
<evidence type="ECO:0000256" key="1">
    <source>
        <dbReference type="SAM" id="MobiDB-lite"/>
    </source>
</evidence>
<organism evidence="3 4">
    <name type="scientific">Stephania yunnanensis</name>
    <dbReference type="NCBI Taxonomy" id="152371"/>
    <lineage>
        <taxon>Eukaryota</taxon>
        <taxon>Viridiplantae</taxon>
        <taxon>Streptophyta</taxon>
        <taxon>Embryophyta</taxon>
        <taxon>Tracheophyta</taxon>
        <taxon>Spermatophyta</taxon>
        <taxon>Magnoliopsida</taxon>
        <taxon>Ranunculales</taxon>
        <taxon>Menispermaceae</taxon>
        <taxon>Menispermoideae</taxon>
        <taxon>Cissampelideae</taxon>
        <taxon>Stephania</taxon>
    </lineage>
</organism>
<sequence>MFVDLSVGPSRSCNVYPGYLVNGYKFHSTTYGVNRSTQSNGVLVKGSNYADVSHDYYGVLQEVVEIEYTGIKRVVLFKCELYDPTPNHGVRTHPTLQLVEVHRSRRYNNYEPFVLAMQATQVYYLSYPSLRNERQEWLAVCCCQPKFSDEETSKDDNDQGYAENAFQDGRPTTCVVDDAIQDFNNLDDPNGTRVIVEASPSQEDNDFIVDSGDDSEEESSTSSHESEFETDDSE</sequence>
<comment type="caution">
    <text evidence="3">The sequence shown here is derived from an EMBL/GenBank/DDBJ whole genome shotgun (WGS) entry which is preliminary data.</text>
</comment>
<evidence type="ECO:0000259" key="2">
    <source>
        <dbReference type="Pfam" id="PF13952"/>
    </source>
</evidence>
<dbReference type="Pfam" id="PF13952">
    <property type="entry name" value="DUF4216"/>
    <property type="match status" value="1"/>
</dbReference>
<evidence type="ECO:0000313" key="4">
    <source>
        <dbReference type="Proteomes" id="UP001420932"/>
    </source>
</evidence>
<dbReference type="PANTHER" id="PTHR48258:SF4">
    <property type="entry name" value="DUF4216 DOMAIN-CONTAINING PROTEIN"/>
    <property type="match status" value="1"/>
</dbReference>
<dbReference type="Proteomes" id="UP001420932">
    <property type="component" value="Unassembled WGS sequence"/>
</dbReference>
<dbReference type="AlphaFoldDB" id="A0AAP0J8E3"/>
<proteinExistence type="predicted"/>
<dbReference type="EMBL" id="JBBNAF010000007">
    <property type="protein sequence ID" value="KAK9128915.1"/>
    <property type="molecule type" value="Genomic_DNA"/>
</dbReference>
<dbReference type="InterPro" id="IPR025312">
    <property type="entry name" value="DUF4216"/>
</dbReference>
<keyword evidence="4" id="KW-1185">Reference proteome</keyword>